<organism evidence="1 2">
    <name type="scientific">Anaerorhabdus furcosa</name>
    <dbReference type="NCBI Taxonomy" id="118967"/>
    <lineage>
        <taxon>Bacteria</taxon>
        <taxon>Bacillati</taxon>
        <taxon>Bacillota</taxon>
        <taxon>Erysipelotrichia</taxon>
        <taxon>Erysipelotrichales</taxon>
        <taxon>Erysipelotrichaceae</taxon>
        <taxon>Anaerorhabdus</taxon>
    </lineage>
</organism>
<dbReference type="EMBL" id="FUWY01000005">
    <property type="protein sequence ID" value="SJZ84664.1"/>
    <property type="molecule type" value="Genomic_DNA"/>
</dbReference>
<dbReference type="RefSeq" id="WP_078712215.1">
    <property type="nucleotide sequence ID" value="NZ_FUWY01000005.1"/>
</dbReference>
<proteinExistence type="predicted"/>
<gene>
    <name evidence="1" type="ORF">SAMN02745191_1809</name>
</gene>
<evidence type="ECO:0000313" key="2">
    <source>
        <dbReference type="Proteomes" id="UP000243297"/>
    </source>
</evidence>
<dbReference type="AlphaFoldDB" id="A0A1T4NZF0"/>
<evidence type="ECO:0000313" key="1">
    <source>
        <dbReference type="EMBL" id="SJZ84664.1"/>
    </source>
</evidence>
<evidence type="ECO:0008006" key="3">
    <source>
        <dbReference type="Google" id="ProtNLM"/>
    </source>
</evidence>
<keyword evidence="2" id="KW-1185">Reference proteome</keyword>
<name>A0A1T4NZF0_9FIRM</name>
<dbReference type="InterPro" id="IPR003772">
    <property type="entry name" value="YceD"/>
</dbReference>
<protein>
    <recommendedName>
        <fullName evidence="3">DUF177 domain-containing protein</fullName>
    </recommendedName>
</protein>
<reference evidence="2" key="1">
    <citation type="submission" date="2017-02" db="EMBL/GenBank/DDBJ databases">
        <authorList>
            <person name="Varghese N."/>
            <person name="Submissions S."/>
        </authorList>
    </citation>
    <scope>NUCLEOTIDE SEQUENCE [LARGE SCALE GENOMIC DNA]</scope>
    <source>
        <strain evidence="2">ATCC 25662</strain>
    </source>
</reference>
<dbReference type="Pfam" id="PF02620">
    <property type="entry name" value="YceD"/>
    <property type="match status" value="1"/>
</dbReference>
<accession>A0A1T4NZF0</accession>
<dbReference type="OrthoDB" id="1524821at2"/>
<sequence>MKWTKTELLNLQGQIQFDEDVEFDKDTFKMNARLRDLHDIHVSGVGYFGPSSNEFEVELEITGIMECPCAITNESVDVPFDTCCHEVFSFVDTDDVDVHVVKNEIIELIPVIFQLINLEVPLKVVKDGPIDYPKGNGWQIMSEEDYEKSKGSQIDPRLAKLKDFKIEND</sequence>
<dbReference type="Proteomes" id="UP000243297">
    <property type="component" value="Unassembled WGS sequence"/>
</dbReference>
<dbReference type="STRING" id="118967.SAMN02745191_1809"/>